<evidence type="ECO:0000256" key="3">
    <source>
        <dbReference type="ARBA" id="ARBA00035643"/>
    </source>
</evidence>
<evidence type="ECO:0000256" key="2">
    <source>
        <dbReference type="ARBA" id="ARBA00035108"/>
    </source>
</evidence>
<proteinExistence type="inferred from homology"/>
<feature type="region of interest" description="Disordered" evidence="4">
    <location>
        <begin position="61"/>
        <end position="111"/>
    </location>
</feature>
<dbReference type="EMBL" id="CP036402">
    <property type="protein sequence ID" value="QBI18690.1"/>
    <property type="molecule type" value="Genomic_DNA"/>
</dbReference>
<organism evidence="5 6">
    <name type="scientific">Egibacter rhizosphaerae</name>
    <dbReference type="NCBI Taxonomy" id="1670831"/>
    <lineage>
        <taxon>Bacteria</taxon>
        <taxon>Bacillati</taxon>
        <taxon>Actinomycetota</taxon>
        <taxon>Nitriliruptoria</taxon>
        <taxon>Egibacterales</taxon>
        <taxon>Egibacteraceae</taxon>
        <taxon>Egibacter</taxon>
    </lineage>
</organism>
<dbReference type="GO" id="GO:0031412">
    <property type="term" value="P:gas vesicle organization"/>
    <property type="evidence" value="ECO:0007669"/>
    <property type="project" value="InterPro"/>
</dbReference>
<comment type="similarity">
    <text evidence="3">Belongs to the gas vesicle GvpF/GvpL family.</text>
</comment>
<dbReference type="PANTHER" id="PTHR36852:SF1">
    <property type="entry name" value="PROTEIN GVPL 2"/>
    <property type="match status" value="1"/>
</dbReference>
<keyword evidence="1" id="KW-0304">Gas vesicle</keyword>
<keyword evidence="6" id="KW-1185">Reference proteome</keyword>
<evidence type="ECO:0000256" key="4">
    <source>
        <dbReference type="SAM" id="MobiDB-lite"/>
    </source>
</evidence>
<comment type="subcellular location">
    <subcellularLocation>
        <location evidence="2">Gas vesicle</location>
    </subcellularLocation>
</comment>
<dbReference type="RefSeq" id="WP_131153688.1">
    <property type="nucleotide sequence ID" value="NZ_CP036402.1"/>
</dbReference>
<sequence>MANERDLLRELQSVLAEADVDVTSLVEGAWEDAREEVRATLTRLMAHDLLRRSLGTLQGGSASHGAAADVAQGGASDAVEGGASGVAHDGPAAAPAPEGTTDTAVHADAPEDPPAELATYLFGVVGGEVTLPEAELPQLPGGGPVRLLPAARCQALVCDVDPSSFEALREATPDGLELLAAAAYVHDEVLATFAQGPVLPLGLGTVLPDDQAVEGLLVRHADRLETELDRIRGRSEWAVTVHEPAPEAAPPAEGPAATSGHDYLEQRRAALQARESRWEQEERVAASFHGPLAACARDAVEVGARPLEQDDPPLLHGVYLLDDDARDRFDSTVEYLRAEHPDVEVEVTGPWPPYHFTSLDLSDDAPTDQGTP</sequence>
<dbReference type="Pfam" id="PF06386">
    <property type="entry name" value="GvpL_GvpF"/>
    <property type="match status" value="1"/>
</dbReference>
<accession>A0A411YBV9</accession>
<reference evidence="5 6" key="1">
    <citation type="submission" date="2019-01" db="EMBL/GenBank/DDBJ databases">
        <title>Egibacter rhizosphaerae EGI 80759T.</title>
        <authorList>
            <person name="Chen D.-D."/>
            <person name="Tian Y."/>
            <person name="Jiao J.-Y."/>
            <person name="Zhang X.-T."/>
            <person name="Zhang Y.-G."/>
            <person name="Zhang Y."/>
            <person name="Xiao M."/>
            <person name="Shu W.-S."/>
            <person name="Li W.-J."/>
        </authorList>
    </citation>
    <scope>NUCLEOTIDE SEQUENCE [LARGE SCALE GENOMIC DNA]</scope>
    <source>
        <strain evidence="5 6">EGI 80759</strain>
    </source>
</reference>
<evidence type="ECO:0000256" key="1">
    <source>
        <dbReference type="ARBA" id="ARBA00022987"/>
    </source>
</evidence>
<dbReference type="GO" id="GO:0031411">
    <property type="term" value="C:gas vesicle"/>
    <property type="evidence" value="ECO:0007669"/>
    <property type="project" value="UniProtKB-SubCell"/>
</dbReference>
<evidence type="ECO:0000313" key="6">
    <source>
        <dbReference type="Proteomes" id="UP000291469"/>
    </source>
</evidence>
<name>A0A411YBV9_9ACTN</name>
<dbReference type="Proteomes" id="UP000291469">
    <property type="component" value="Chromosome"/>
</dbReference>
<dbReference type="PANTHER" id="PTHR36852">
    <property type="entry name" value="PROTEIN GVPL 2"/>
    <property type="match status" value="1"/>
</dbReference>
<dbReference type="OrthoDB" id="146444at2"/>
<protein>
    <submittedName>
        <fullName evidence="5">GvpL/GvpF family gas vesicle protein</fullName>
    </submittedName>
</protein>
<dbReference type="KEGG" id="erz:ER308_03365"/>
<evidence type="ECO:0000313" key="5">
    <source>
        <dbReference type="EMBL" id="QBI18690.1"/>
    </source>
</evidence>
<dbReference type="AlphaFoldDB" id="A0A411YBV9"/>
<dbReference type="InterPro" id="IPR009430">
    <property type="entry name" value="GvpL/GvpF"/>
</dbReference>
<gene>
    <name evidence="5" type="ORF">ER308_03365</name>
</gene>